<dbReference type="Pfam" id="PF00196">
    <property type="entry name" value="GerE"/>
    <property type="match status" value="1"/>
</dbReference>
<dbReference type="PRINTS" id="PR00038">
    <property type="entry name" value="HTHLUXR"/>
</dbReference>
<name>A0A895YP83_9ACTN</name>
<keyword evidence="1" id="KW-0805">Transcription regulation</keyword>
<evidence type="ECO:0000256" key="4">
    <source>
        <dbReference type="SAM" id="MobiDB-lite"/>
    </source>
</evidence>
<dbReference type="PROSITE" id="PS00622">
    <property type="entry name" value="HTH_LUXR_1"/>
    <property type="match status" value="1"/>
</dbReference>
<reference evidence="6" key="1">
    <citation type="submission" date="2021-02" db="EMBL/GenBank/DDBJ databases">
        <title>Natrosporangium hydrolyticum gen. nov., sp. nov, a haloalkaliphilic actinobacterium from a soda solonchak soil.</title>
        <authorList>
            <person name="Sorokin D.Y."/>
            <person name="Khijniak T.V."/>
            <person name="Zakharycheva A.P."/>
            <person name="Boueva O.V."/>
            <person name="Ariskina E.V."/>
            <person name="Hahnke R.L."/>
            <person name="Bunk B."/>
            <person name="Sproer C."/>
            <person name="Schumann P."/>
            <person name="Evtushenko L.I."/>
            <person name="Kublanov I.V."/>
        </authorList>
    </citation>
    <scope>NUCLEOTIDE SEQUENCE</scope>
    <source>
        <strain evidence="6">DSM 106523</strain>
    </source>
</reference>
<gene>
    <name evidence="6" type="ORF">JQS43_04320</name>
</gene>
<dbReference type="SMART" id="SM00421">
    <property type="entry name" value="HTH_LUXR"/>
    <property type="match status" value="1"/>
</dbReference>
<feature type="region of interest" description="Disordered" evidence="4">
    <location>
        <begin position="99"/>
        <end position="231"/>
    </location>
</feature>
<dbReference type="EMBL" id="CP070499">
    <property type="protein sequence ID" value="QSB17103.1"/>
    <property type="molecule type" value="Genomic_DNA"/>
</dbReference>
<dbReference type="PANTHER" id="PTHR44688:SF16">
    <property type="entry name" value="DNA-BINDING TRANSCRIPTIONAL ACTIVATOR DEVR_DOSR"/>
    <property type="match status" value="1"/>
</dbReference>
<accession>A0A895YP83</accession>
<keyword evidence="2" id="KW-0238">DNA-binding</keyword>
<keyword evidence="7" id="KW-1185">Reference proteome</keyword>
<dbReference type="GO" id="GO:0006355">
    <property type="term" value="P:regulation of DNA-templated transcription"/>
    <property type="evidence" value="ECO:0007669"/>
    <property type="project" value="InterPro"/>
</dbReference>
<dbReference type="InterPro" id="IPR000792">
    <property type="entry name" value="Tscrpt_reg_LuxR_C"/>
</dbReference>
<evidence type="ECO:0000313" key="7">
    <source>
        <dbReference type="Proteomes" id="UP000662857"/>
    </source>
</evidence>
<sequence length="302" mass="30162">MGVTTVRTAVTDAEVMARLTEAPAELILVDTSISRPDTVGFTKRVLTLVPNAMLVLLGHEEPQVAAAAVAAGARGLIRGGDNDLAGTVAKVLLLIGNPRRPQSADGARTGGTGSPAGPAGSGAHHDGGEIDGGGRSGSGAQPPAVAGERPAGGDRPDGTRASGPPGAAADGARLAAAGGDEPGLGRPGAPSRPAVPEAGAGRPAAERAVASAPPGAPAGPAMVPAQRDDAAAAPEVRRATLTERELQVLRGMAEGKSNAEIGRELFVSEDTVKTHARRLFRKLRARDRAHAVAVGFRAGALR</sequence>
<dbReference type="Proteomes" id="UP000662857">
    <property type="component" value="Chromosome"/>
</dbReference>
<feature type="domain" description="HTH luxR-type" evidence="5">
    <location>
        <begin position="234"/>
        <end position="299"/>
    </location>
</feature>
<dbReference type="GO" id="GO:0003677">
    <property type="term" value="F:DNA binding"/>
    <property type="evidence" value="ECO:0007669"/>
    <property type="project" value="UniProtKB-KW"/>
</dbReference>
<dbReference type="KEGG" id="nhy:JQS43_04320"/>
<dbReference type="InterPro" id="IPR016032">
    <property type="entry name" value="Sig_transdc_resp-reg_C-effctor"/>
</dbReference>
<keyword evidence="3" id="KW-0804">Transcription</keyword>
<evidence type="ECO:0000256" key="2">
    <source>
        <dbReference type="ARBA" id="ARBA00023125"/>
    </source>
</evidence>
<dbReference type="Gene3D" id="1.10.10.10">
    <property type="entry name" value="Winged helix-like DNA-binding domain superfamily/Winged helix DNA-binding domain"/>
    <property type="match status" value="1"/>
</dbReference>
<evidence type="ECO:0000313" key="6">
    <source>
        <dbReference type="EMBL" id="QSB17103.1"/>
    </source>
</evidence>
<evidence type="ECO:0000259" key="5">
    <source>
        <dbReference type="PROSITE" id="PS50043"/>
    </source>
</evidence>
<dbReference type="AlphaFoldDB" id="A0A895YP83"/>
<feature type="compositionally biased region" description="Low complexity" evidence="4">
    <location>
        <begin position="160"/>
        <end position="179"/>
    </location>
</feature>
<dbReference type="SUPFAM" id="SSF46894">
    <property type="entry name" value="C-terminal effector domain of the bipartite response regulators"/>
    <property type="match status" value="1"/>
</dbReference>
<protein>
    <submittedName>
        <fullName evidence="6">Helix-turn-helix transcriptional regulator</fullName>
    </submittedName>
</protein>
<dbReference type="CDD" id="cd06170">
    <property type="entry name" value="LuxR_C_like"/>
    <property type="match status" value="1"/>
</dbReference>
<organism evidence="6 7">
    <name type="scientific">Natronosporangium hydrolyticum</name>
    <dbReference type="NCBI Taxonomy" id="2811111"/>
    <lineage>
        <taxon>Bacteria</taxon>
        <taxon>Bacillati</taxon>
        <taxon>Actinomycetota</taxon>
        <taxon>Actinomycetes</taxon>
        <taxon>Micromonosporales</taxon>
        <taxon>Micromonosporaceae</taxon>
        <taxon>Natronosporangium</taxon>
    </lineage>
</organism>
<dbReference type="PROSITE" id="PS50043">
    <property type="entry name" value="HTH_LUXR_2"/>
    <property type="match status" value="1"/>
</dbReference>
<dbReference type="InterPro" id="IPR036388">
    <property type="entry name" value="WH-like_DNA-bd_sf"/>
</dbReference>
<proteinExistence type="predicted"/>
<dbReference type="PANTHER" id="PTHR44688">
    <property type="entry name" value="DNA-BINDING TRANSCRIPTIONAL ACTIVATOR DEVR_DOSR"/>
    <property type="match status" value="1"/>
</dbReference>
<feature type="compositionally biased region" description="Low complexity" evidence="4">
    <location>
        <begin position="192"/>
        <end position="225"/>
    </location>
</feature>
<evidence type="ECO:0000256" key="3">
    <source>
        <dbReference type="ARBA" id="ARBA00023163"/>
    </source>
</evidence>
<evidence type="ECO:0000256" key="1">
    <source>
        <dbReference type="ARBA" id="ARBA00023015"/>
    </source>
</evidence>